<keyword evidence="2" id="KW-1185">Reference proteome</keyword>
<accession>A0ABN3CV55</accession>
<reference evidence="1 2" key="1">
    <citation type="journal article" date="2019" name="Int. J. Syst. Evol. Microbiol.">
        <title>The Global Catalogue of Microorganisms (GCM) 10K type strain sequencing project: providing services to taxonomists for standard genome sequencing and annotation.</title>
        <authorList>
            <consortium name="The Broad Institute Genomics Platform"/>
            <consortium name="The Broad Institute Genome Sequencing Center for Infectious Disease"/>
            <person name="Wu L."/>
            <person name="Ma J."/>
        </authorList>
    </citation>
    <scope>NUCLEOTIDE SEQUENCE [LARGE SCALE GENOMIC DNA]</scope>
    <source>
        <strain evidence="1 2">JCM 16114</strain>
    </source>
</reference>
<protein>
    <submittedName>
        <fullName evidence="1">Uncharacterized protein</fullName>
    </submittedName>
</protein>
<evidence type="ECO:0000313" key="2">
    <source>
        <dbReference type="Proteomes" id="UP001499843"/>
    </source>
</evidence>
<proteinExistence type="predicted"/>
<evidence type="ECO:0000313" key="1">
    <source>
        <dbReference type="EMBL" id="GAA2213333.1"/>
    </source>
</evidence>
<comment type="caution">
    <text evidence="1">The sequence shown here is derived from an EMBL/GenBank/DDBJ whole genome shotgun (WGS) entry which is preliminary data.</text>
</comment>
<dbReference type="RefSeq" id="WP_344488696.1">
    <property type="nucleotide sequence ID" value="NZ_BAAAQX010000032.1"/>
</dbReference>
<organism evidence="1 2">
    <name type="scientific">Nonomuraea monospora</name>
    <dbReference type="NCBI Taxonomy" id="568818"/>
    <lineage>
        <taxon>Bacteria</taxon>
        <taxon>Bacillati</taxon>
        <taxon>Actinomycetota</taxon>
        <taxon>Actinomycetes</taxon>
        <taxon>Streptosporangiales</taxon>
        <taxon>Streptosporangiaceae</taxon>
        <taxon>Nonomuraea</taxon>
    </lineage>
</organism>
<name>A0ABN3CV55_9ACTN</name>
<sequence>MVSKARQVEPDLYAMDVEEFRFAQLEGTGLEYAPIPDGDDYAVRDKDRPAVEIRRAGDDFRKLGALISQRRSGGGEQPSDKVHLHDIDVDEDRFEPVEGTSLAYVAIGDGDGYVVRDAERLAEIRRPGDDWRKLSTIL</sequence>
<dbReference type="EMBL" id="BAAAQX010000032">
    <property type="protein sequence ID" value="GAA2213333.1"/>
    <property type="molecule type" value="Genomic_DNA"/>
</dbReference>
<gene>
    <name evidence="1" type="ORF">GCM10009850_087950</name>
</gene>
<dbReference type="Proteomes" id="UP001499843">
    <property type="component" value="Unassembled WGS sequence"/>
</dbReference>